<proteinExistence type="predicted"/>
<comment type="caution">
    <text evidence="1">The sequence shown here is derived from an EMBL/GenBank/DDBJ whole genome shotgun (WGS) entry which is preliminary data.</text>
</comment>
<evidence type="ECO:0008006" key="3">
    <source>
        <dbReference type="Google" id="ProtNLM"/>
    </source>
</evidence>
<reference evidence="2" key="1">
    <citation type="journal article" date="2019" name="Int. J. Syst. Evol. Microbiol.">
        <title>The Global Catalogue of Microorganisms (GCM) 10K type strain sequencing project: providing services to taxonomists for standard genome sequencing and annotation.</title>
        <authorList>
            <consortium name="The Broad Institute Genomics Platform"/>
            <consortium name="The Broad Institute Genome Sequencing Center for Infectious Disease"/>
            <person name="Wu L."/>
            <person name="Ma J."/>
        </authorList>
    </citation>
    <scope>NUCLEOTIDE SEQUENCE [LARGE SCALE GENOMIC DNA]</scope>
    <source>
        <strain evidence="2">JCM 17459</strain>
    </source>
</reference>
<evidence type="ECO:0000313" key="2">
    <source>
        <dbReference type="Proteomes" id="UP001499841"/>
    </source>
</evidence>
<sequence>MPAPVAFMVMPFNLKPTGRGESTVPSEIDFDLLWFRVYRPVLADLGYRPVRADADVGALIITEMIQRLVLGDLVVADLSLPNANVYYEVGVRHAASRVGCVLAAADWAQPVFDLAQLRQVRFPLPDGTVPPAVAEVARGHLAEGLRPLAAGVSPVFSAVPGYPEPRDPEQFAAFADLADDLMAFDADVRAAYLAPRREQRFRAEAVLARHGHKHAVRQADALLLLRLLRDLVGWQAVLDYAAGLPAEVAEHPLVLEQRCLALAKIGDPAVAAAQLEALLRRYGETSERLGLLGGRYKQLYREARGAAERRRYLDLAVDSYERGMRADLNDYYPTSNLPLLYRARGADGDEARAADAEVVALAACRRALERGTADEWVRPTMLALAFHRGDVAEAQRLADAVAVEGAAAWRLGTTVQDLRDLVAGLDGGEVARGLGEVLARLETLLADDLAAAGAAPPTDFVAPTVGVERPGVLGTPQHPGGAAP</sequence>
<dbReference type="EMBL" id="BAABBA010000008">
    <property type="protein sequence ID" value="GAA4287658.1"/>
    <property type="molecule type" value="Genomic_DNA"/>
</dbReference>
<protein>
    <recommendedName>
        <fullName evidence="3">DUF4071 domain-containing protein</fullName>
    </recommendedName>
</protein>
<accession>A0ABP8EUM7</accession>
<dbReference type="Pfam" id="PF20308">
    <property type="entry name" value="TPR-S"/>
    <property type="match status" value="1"/>
</dbReference>
<dbReference type="InterPro" id="IPR046880">
    <property type="entry name" value="TPR-S"/>
</dbReference>
<dbReference type="RefSeq" id="WP_345040588.1">
    <property type="nucleotide sequence ID" value="NZ_BAABBA010000008.1"/>
</dbReference>
<organism evidence="1 2">
    <name type="scientific">Georgenia daeguensis</name>
    <dbReference type="NCBI Taxonomy" id="908355"/>
    <lineage>
        <taxon>Bacteria</taxon>
        <taxon>Bacillati</taxon>
        <taxon>Actinomycetota</taxon>
        <taxon>Actinomycetes</taxon>
        <taxon>Micrococcales</taxon>
        <taxon>Bogoriellaceae</taxon>
        <taxon>Georgenia</taxon>
    </lineage>
</organism>
<gene>
    <name evidence="1" type="ORF">GCM10022262_20170</name>
</gene>
<name>A0ABP8EUM7_9MICO</name>
<keyword evidence="2" id="KW-1185">Reference proteome</keyword>
<dbReference type="Proteomes" id="UP001499841">
    <property type="component" value="Unassembled WGS sequence"/>
</dbReference>
<evidence type="ECO:0000313" key="1">
    <source>
        <dbReference type="EMBL" id="GAA4287658.1"/>
    </source>
</evidence>